<dbReference type="PANTHER" id="PTHR24379:SF121">
    <property type="entry name" value="C2H2-TYPE DOMAIN-CONTAINING PROTEIN"/>
    <property type="match status" value="1"/>
</dbReference>
<keyword evidence="2" id="KW-0677">Repeat</keyword>
<feature type="domain" description="C2H2-type" evidence="9">
    <location>
        <begin position="224"/>
        <end position="251"/>
    </location>
</feature>
<evidence type="ECO:0000256" key="8">
    <source>
        <dbReference type="SAM" id="MobiDB-lite"/>
    </source>
</evidence>
<reference evidence="11" key="2">
    <citation type="submission" date="2025-05" db="UniProtKB">
        <authorList>
            <consortium name="EnsemblMetazoa"/>
        </authorList>
    </citation>
    <scope>IDENTIFICATION</scope>
    <source>
        <strain evidence="11">Foshan</strain>
    </source>
</reference>
<feature type="binding site" evidence="6">
    <location>
        <position position="12"/>
    </location>
    <ligand>
        <name>Zn(2+)</name>
        <dbReference type="ChEBI" id="CHEBI:29105"/>
    </ligand>
</feature>
<name>A0ABM1ZYX4_AEDAL</name>
<dbReference type="GeneID" id="109415079"/>
<evidence type="ECO:0000259" key="10">
    <source>
        <dbReference type="PROSITE" id="PS51915"/>
    </source>
</evidence>
<dbReference type="InterPro" id="IPR012934">
    <property type="entry name" value="Znf_AD"/>
</dbReference>
<accession>A0ABM1ZYX4</accession>
<feature type="binding site" evidence="6">
    <location>
        <position position="59"/>
    </location>
    <ligand>
        <name>Zn(2+)</name>
        <dbReference type="ChEBI" id="CHEBI:29105"/>
    </ligand>
</feature>
<dbReference type="EnsemblMetazoa" id="AALFPA23_022901.R34027">
    <property type="protein sequence ID" value="AALFPA23_022901.P34027"/>
    <property type="gene ID" value="AALFPA23_022901"/>
</dbReference>
<proteinExistence type="predicted"/>
<dbReference type="PANTHER" id="PTHR24379">
    <property type="entry name" value="KRAB AND ZINC FINGER DOMAIN-CONTAINING"/>
    <property type="match status" value="1"/>
</dbReference>
<feature type="binding site" evidence="6">
    <location>
        <position position="9"/>
    </location>
    <ligand>
        <name>Zn(2+)</name>
        <dbReference type="ChEBI" id="CHEBI:29105"/>
    </ligand>
</feature>
<dbReference type="PROSITE" id="PS51915">
    <property type="entry name" value="ZAD"/>
    <property type="match status" value="1"/>
</dbReference>
<feature type="domain" description="C2H2-type" evidence="9">
    <location>
        <begin position="328"/>
        <end position="350"/>
    </location>
</feature>
<keyword evidence="1 6" id="KW-0479">Metal-binding</keyword>
<reference evidence="12" key="1">
    <citation type="journal article" date="2015" name="Proc. Natl. Acad. Sci. U.S.A.">
        <title>Genome sequence of the Asian Tiger mosquito, Aedes albopictus, reveals insights into its biology, genetics, and evolution.</title>
        <authorList>
            <person name="Chen X.G."/>
            <person name="Jiang X."/>
            <person name="Gu J."/>
            <person name="Xu M."/>
            <person name="Wu Y."/>
            <person name="Deng Y."/>
            <person name="Zhang C."/>
            <person name="Bonizzoni M."/>
            <person name="Dermauw W."/>
            <person name="Vontas J."/>
            <person name="Armbruster P."/>
            <person name="Huang X."/>
            <person name="Yang Y."/>
            <person name="Zhang H."/>
            <person name="He W."/>
            <person name="Peng H."/>
            <person name="Liu Y."/>
            <person name="Wu K."/>
            <person name="Chen J."/>
            <person name="Lirakis M."/>
            <person name="Topalis P."/>
            <person name="Van Leeuwen T."/>
            <person name="Hall A.B."/>
            <person name="Jiang X."/>
            <person name="Thorpe C."/>
            <person name="Mueller R.L."/>
            <person name="Sun C."/>
            <person name="Waterhouse R.M."/>
            <person name="Yan G."/>
            <person name="Tu Z.J."/>
            <person name="Fang X."/>
            <person name="James A.A."/>
        </authorList>
    </citation>
    <scope>NUCLEOTIDE SEQUENCE [LARGE SCALE GENOMIC DNA]</scope>
    <source>
        <strain evidence="12">Foshan</strain>
    </source>
</reference>
<feature type="domain" description="C2H2-type" evidence="9">
    <location>
        <begin position="358"/>
        <end position="385"/>
    </location>
</feature>
<feature type="region of interest" description="Disordered" evidence="8">
    <location>
        <begin position="119"/>
        <end position="140"/>
    </location>
</feature>
<dbReference type="Pfam" id="PF00096">
    <property type="entry name" value="zf-C2H2"/>
    <property type="match status" value="2"/>
</dbReference>
<organism evidence="11 12">
    <name type="scientific">Aedes albopictus</name>
    <name type="common">Asian tiger mosquito</name>
    <name type="synonym">Stegomyia albopicta</name>
    <dbReference type="NCBI Taxonomy" id="7160"/>
    <lineage>
        <taxon>Eukaryota</taxon>
        <taxon>Metazoa</taxon>
        <taxon>Ecdysozoa</taxon>
        <taxon>Arthropoda</taxon>
        <taxon>Hexapoda</taxon>
        <taxon>Insecta</taxon>
        <taxon>Pterygota</taxon>
        <taxon>Neoptera</taxon>
        <taxon>Endopterygota</taxon>
        <taxon>Diptera</taxon>
        <taxon>Nematocera</taxon>
        <taxon>Culicoidea</taxon>
        <taxon>Culicidae</taxon>
        <taxon>Culicinae</taxon>
        <taxon>Aedini</taxon>
        <taxon>Aedes</taxon>
        <taxon>Stegomyia</taxon>
    </lineage>
</organism>
<dbReference type="PROSITE" id="PS00028">
    <property type="entry name" value="ZINC_FINGER_C2H2_1"/>
    <property type="match status" value="4"/>
</dbReference>
<dbReference type="Pfam" id="PF07776">
    <property type="entry name" value="zf-AD"/>
    <property type="match status" value="1"/>
</dbReference>
<keyword evidence="3 5" id="KW-0863">Zinc-finger</keyword>
<feature type="coiled-coil region" evidence="7">
    <location>
        <begin position="70"/>
        <end position="97"/>
    </location>
</feature>
<dbReference type="PROSITE" id="PS50157">
    <property type="entry name" value="ZINC_FINGER_C2H2_2"/>
    <property type="match status" value="5"/>
</dbReference>
<evidence type="ECO:0000313" key="11">
    <source>
        <dbReference type="EnsemblMetazoa" id="AALFPA23_022901.P34027"/>
    </source>
</evidence>
<evidence type="ECO:0008006" key="13">
    <source>
        <dbReference type="Google" id="ProtNLM"/>
    </source>
</evidence>
<dbReference type="RefSeq" id="XP_019544498.3">
    <property type="nucleotide sequence ID" value="XM_019688953.3"/>
</dbReference>
<dbReference type="SMART" id="SM00868">
    <property type="entry name" value="zf-AD"/>
    <property type="match status" value="1"/>
</dbReference>
<protein>
    <recommendedName>
        <fullName evidence="13">C2h2-type zn-finger protein</fullName>
    </recommendedName>
</protein>
<feature type="binding site" evidence="6">
    <location>
        <position position="56"/>
    </location>
    <ligand>
        <name>Zn(2+)</name>
        <dbReference type="ChEBI" id="CHEBI:29105"/>
    </ligand>
</feature>
<evidence type="ECO:0000313" key="12">
    <source>
        <dbReference type="Proteomes" id="UP000069940"/>
    </source>
</evidence>
<keyword evidence="12" id="KW-1185">Reference proteome</keyword>
<dbReference type="Gene3D" id="3.30.160.60">
    <property type="entry name" value="Classic Zinc Finger"/>
    <property type="match status" value="5"/>
</dbReference>
<sequence>METFSLLSCRMCLRIPSDGALTFSVSDTFKGHRLSDLIGQLFGIKVSEADFLTNVCVECMDRINTVRTINQQFSQNNEKLKQLLEAFKEDSEDVEVLVIDDINLLNEQEAHMQDDIEVEERPMKSEPEPSPVSSHVDEEEEEDNVVEHKSEIGIEFIKNQPVDLEYEEPLEDNLLVDVVDSSSTENAVLASDICSPVDNVQNELPVKPKPVSKKVRPVYQIPNHKCYFCKTTFQTELDFTEHLHVHFGEVPLVCDKCDNIVIKSVRQASKHLALHDEEERPHKCRICELRFFTRENSLTHERKIHRMKVKIKENIDGYADRQKLRKTFRCKICGQTAANRQYLKEHEVTHEPPVLPIHTCQVCGKQFTARKNLTRHLMIHTGELPYKCEFCDRAFRQAGDLKDHIRSHTKEKPYMCNSCGMRFRNVSMLHVHRKKQQCSGSDE</sequence>
<dbReference type="InterPro" id="IPR036236">
    <property type="entry name" value="Znf_C2H2_sf"/>
</dbReference>
<dbReference type="InterPro" id="IPR013087">
    <property type="entry name" value="Znf_C2H2_type"/>
</dbReference>
<evidence type="ECO:0000259" key="9">
    <source>
        <dbReference type="PROSITE" id="PS50157"/>
    </source>
</evidence>
<evidence type="ECO:0000256" key="3">
    <source>
        <dbReference type="ARBA" id="ARBA00022771"/>
    </source>
</evidence>
<evidence type="ECO:0000256" key="4">
    <source>
        <dbReference type="ARBA" id="ARBA00022833"/>
    </source>
</evidence>
<dbReference type="Proteomes" id="UP000069940">
    <property type="component" value="Unassembled WGS sequence"/>
</dbReference>
<keyword evidence="4 6" id="KW-0862">Zinc</keyword>
<evidence type="ECO:0000256" key="2">
    <source>
        <dbReference type="ARBA" id="ARBA00022737"/>
    </source>
</evidence>
<feature type="domain" description="C2H2-type" evidence="9">
    <location>
        <begin position="414"/>
        <end position="443"/>
    </location>
</feature>
<feature type="domain" description="ZAD" evidence="10">
    <location>
        <begin position="7"/>
        <end position="83"/>
    </location>
</feature>
<evidence type="ECO:0000256" key="1">
    <source>
        <dbReference type="ARBA" id="ARBA00022723"/>
    </source>
</evidence>
<evidence type="ECO:0000256" key="6">
    <source>
        <dbReference type="PROSITE-ProRule" id="PRU01263"/>
    </source>
</evidence>
<evidence type="ECO:0000256" key="7">
    <source>
        <dbReference type="SAM" id="Coils"/>
    </source>
</evidence>
<feature type="domain" description="C2H2-type" evidence="9">
    <location>
        <begin position="386"/>
        <end position="413"/>
    </location>
</feature>
<evidence type="ECO:0000256" key="5">
    <source>
        <dbReference type="PROSITE-ProRule" id="PRU00042"/>
    </source>
</evidence>
<dbReference type="SUPFAM" id="SSF57667">
    <property type="entry name" value="beta-beta-alpha zinc fingers"/>
    <property type="match status" value="4"/>
</dbReference>
<keyword evidence="7" id="KW-0175">Coiled coil</keyword>
<dbReference type="SMART" id="SM00355">
    <property type="entry name" value="ZnF_C2H2"/>
    <property type="match status" value="7"/>
</dbReference>